<comment type="domain">
    <text evidence="16">Has a modular structure: an endo-beta-1,4-glucanase catalytic module at the N-terminus, a linker rich in serines and threonines, and a C-terminal carbohydrate-binding module (CBM).</text>
</comment>
<evidence type="ECO:0000313" key="21">
    <source>
        <dbReference type="Proteomes" id="UP000701801"/>
    </source>
</evidence>
<dbReference type="AlphaFoldDB" id="A0A9N9QCE1"/>
<organism evidence="20 21">
    <name type="scientific">Hymenoscyphus albidus</name>
    <dbReference type="NCBI Taxonomy" id="595503"/>
    <lineage>
        <taxon>Eukaryota</taxon>
        <taxon>Fungi</taxon>
        <taxon>Dikarya</taxon>
        <taxon>Ascomycota</taxon>
        <taxon>Pezizomycotina</taxon>
        <taxon>Leotiomycetes</taxon>
        <taxon>Helotiales</taxon>
        <taxon>Helotiaceae</taxon>
        <taxon>Hymenoscyphus</taxon>
    </lineage>
</organism>
<keyword evidence="4" id="KW-0479">Metal-binding</keyword>
<keyword evidence="7" id="KW-0560">Oxidoreductase</keyword>
<dbReference type="EMBL" id="CAJVRM010000585">
    <property type="protein sequence ID" value="CAG8982261.1"/>
    <property type="molecule type" value="Genomic_DNA"/>
</dbReference>
<feature type="chain" id="PRO_5040480450" description="AA9 family lytic polysaccharide monooxygenase" evidence="18">
    <location>
        <begin position="19"/>
        <end position="363"/>
    </location>
</feature>
<evidence type="ECO:0000256" key="9">
    <source>
        <dbReference type="ARBA" id="ARBA00023033"/>
    </source>
</evidence>
<keyword evidence="8" id="KW-0186">Copper</keyword>
<comment type="function">
    <text evidence="16">Lytic polysaccharide monooxygenase (LMPO) that depolymerizes crystalline and amorphous polysaccharides via the oxidation of scissile alpha- or beta-(1-4)-glycosidic bonds, yielding C1 and/or C4 oxidation products. Catalysis by LPMOs requires the reduction of the active-site copper from Cu(II) to Cu(I) by a reducing agent and H(2)O(2) or O(2) as a cosubstrate.</text>
</comment>
<protein>
    <recommendedName>
        <fullName evidence="16">AA9 family lytic polysaccharide monooxygenase</fullName>
        <ecNumber evidence="16">1.14.99.56</ecNumber>
    </recommendedName>
    <alternativeName>
        <fullName evidence="16">Endo-beta-1,4-glucanase</fullName>
    </alternativeName>
    <alternativeName>
        <fullName evidence="16">Glycosyl hydrolase 61 family protein</fullName>
    </alternativeName>
</protein>
<feature type="compositionally biased region" description="Low complexity" evidence="17">
    <location>
        <begin position="251"/>
        <end position="264"/>
    </location>
</feature>
<dbReference type="EC" id="1.14.99.56" evidence="16"/>
<keyword evidence="5 18" id="KW-0732">Signal</keyword>
<dbReference type="PANTHER" id="PTHR33353">
    <property type="entry name" value="PUTATIVE (AFU_ORTHOLOGUE AFUA_1G12560)-RELATED"/>
    <property type="match status" value="1"/>
</dbReference>
<keyword evidence="9" id="KW-0503">Monooxygenase</keyword>
<evidence type="ECO:0000256" key="7">
    <source>
        <dbReference type="ARBA" id="ARBA00023002"/>
    </source>
</evidence>
<dbReference type="PROSITE" id="PS00562">
    <property type="entry name" value="CBM1_1"/>
    <property type="match status" value="1"/>
</dbReference>
<comment type="cofactor">
    <cofactor evidence="1">
        <name>Cu(2+)</name>
        <dbReference type="ChEBI" id="CHEBI:29036"/>
    </cofactor>
</comment>
<dbReference type="CDD" id="cd21175">
    <property type="entry name" value="LPMO_AA9"/>
    <property type="match status" value="1"/>
</dbReference>
<comment type="caution">
    <text evidence="20">The sequence shown here is derived from an EMBL/GenBank/DDBJ whole genome shotgun (WGS) entry which is preliminary data.</text>
</comment>
<keyword evidence="3 16" id="KW-0964">Secreted</keyword>
<evidence type="ECO:0000256" key="16">
    <source>
        <dbReference type="RuleBase" id="RU368122"/>
    </source>
</evidence>
<dbReference type="GO" id="GO:0030245">
    <property type="term" value="P:cellulose catabolic process"/>
    <property type="evidence" value="ECO:0007669"/>
    <property type="project" value="UniProtKB-UniRule"/>
</dbReference>
<dbReference type="OrthoDB" id="5558646at2759"/>
<evidence type="ECO:0000256" key="6">
    <source>
        <dbReference type="ARBA" id="ARBA00023001"/>
    </source>
</evidence>
<evidence type="ECO:0000313" key="20">
    <source>
        <dbReference type="EMBL" id="CAG8982261.1"/>
    </source>
</evidence>
<sequence length="363" mass="37130">MKYSTVLASSALMAVASAHTWIFQASVNGVDQGVGSTAAGIDASLAYVRVPKNNDPLKKLDDKNLACNINGDIPVAKTIDVPDGAEVILQWFHNKPDPKDDILDKSHVGPVTAWMSPTSSNGAGDVWVKIAEEGFSGGKWATDNLIANRGKQTFKIPAGIAPGEYLLRGEIIALHEADSTEAKGRGAQLYMECVQIRITGSGATPLPAGVAIPGVYKTEDPGILFNVYGQFDSYPIPGPRPFTGGAGGAAPAGNDAKPAGDAPAGAPPATTPTPTGAPVKKADATPTPAPAGEPVNDSCNNIKDSTPTTLDKVTVKATPAPGGEGGGTIAKHGQCGGTGFTGSTQCETGSSCIVLNEYYSQCT</sequence>
<evidence type="ECO:0000259" key="19">
    <source>
        <dbReference type="PROSITE" id="PS51164"/>
    </source>
</evidence>
<comment type="similarity">
    <text evidence="14">Belongs to the polysaccharide monooxygenase AA9 family.</text>
</comment>
<evidence type="ECO:0000256" key="13">
    <source>
        <dbReference type="ARBA" id="ARBA00023326"/>
    </source>
</evidence>
<comment type="subcellular location">
    <subcellularLocation>
        <location evidence="2 16">Secreted</location>
    </subcellularLocation>
</comment>
<evidence type="ECO:0000256" key="11">
    <source>
        <dbReference type="ARBA" id="ARBA00023180"/>
    </source>
</evidence>
<dbReference type="GO" id="GO:0008810">
    <property type="term" value="F:cellulase activity"/>
    <property type="evidence" value="ECO:0007669"/>
    <property type="project" value="UniProtKB-UniRule"/>
</dbReference>
<dbReference type="InterPro" id="IPR000254">
    <property type="entry name" value="CBD"/>
</dbReference>
<feature type="region of interest" description="Disordered" evidence="17">
    <location>
        <begin position="239"/>
        <end position="308"/>
    </location>
</feature>
<accession>A0A9N9QCE1</accession>
<feature type="signal peptide" evidence="18">
    <location>
        <begin position="1"/>
        <end position="18"/>
    </location>
</feature>
<keyword evidence="13 16" id="KW-0624">Polysaccharide degradation</keyword>
<name>A0A9N9QCE1_9HELO</name>
<dbReference type="Gene3D" id="2.70.50.70">
    <property type="match status" value="1"/>
</dbReference>
<evidence type="ECO:0000256" key="8">
    <source>
        <dbReference type="ARBA" id="ARBA00023008"/>
    </source>
</evidence>
<evidence type="ECO:0000256" key="10">
    <source>
        <dbReference type="ARBA" id="ARBA00023157"/>
    </source>
</evidence>
<evidence type="ECO:0000256" key="18">
    <source>
        <dbReference type="SAM" id="SignalP"/>
    </source>
</evidence>
<dbReference type="GO" id="GO:0004497">
    <property type="term" value="F:monooxygenase activity"/>
    <property type="evidence" value="ECO:0007669"/>
    <property type="project" value="UniProtKB-KW"/>
</dbReference>
<gene>
    <name evidence="20" type="ORF">HYALB_00004495</name>
</gene>
<dbReference type="PROSITE" id="PS51164">
    <property type="entry name" value="CBM1_2"/>
    <property type="match status" value="1"/>
</dbReference>
<keyword evidence="11" id="KW-0325">Glycoprotein</keyword>
<comment type="catalytic activity">
    <reaction evidence="15 16">
        <text>[(1-&gt;4)-beta-D-glucosyl]n+m + reduced acceptor + O2 = 4-dehydro-beta-D-glucosyl-[(1-&gt;4)-beta-D-glucosyl]n-1 + [(1-&gt;4)-beta-D-glucosyl]m + acceptor + H2O.</text>
        <dbReference type="EC" id="1.14.99.56"/>
    </reaction>
</comment>
<dbReference type="Proteomes" id="UP000701801">
    <property type="component" value="Unassembled WGS sequence"/>
</dbReference>
<evidence type="ECO:0000256" key="17">
    <source>
        <dbReference type="SAM" id="MobiDB-lite"/>
    </source>
</evidence>
<evidence type="ECO:0000256" key="15">
    <source>
        <dbReference type="ARBA" id="ARBA00045077"/>
    </source>
</evidence>
<dbReference type="InterPro" id="IPR005103">
    <property type="entry name" value="AA9_LPMO"/>
</dbReference>
<evidence type="ECO:0000256" key="12">
    <source>
        <dbReference type="ARBA" id="ARBA00023277"/>
    </source>
</evidence>
<evidence type="ECO:0000256" key="5">
    <source>
        <dbReference type="ARBA" id="ARBA00022729"/>
    </source>
</evidence>
<feature type="domain" description="CBM1" evidence="19">
    <location>
        <begin position="327"/>
        <end position="363"/>
    </location>
</feature>
<evidence type="ECO:0000256" key="2">
    <source>
        <dbReference type="ARBA" id="ARBA00004613"/>
    </source>
</evidence>
<dbReference type="GO" id="GO:0030248">
    <property type="term" value="F:cellulose binding"/>
    <property type="evidence" value="ECO:0007669"/>
    <property type="project" value="UniProtKB-UniRule"/>
</dbReference>
<dbReference type="Pfam" id="PF00734">
    <property type="entry name" value="CBM_1"/>
    <property type="match status" value="1"/>
</dbReference>
<evidence type="ECO:0000256" key="3">
    <source>
        <dbReference type="ARBA" id="ARBA00022525"/>
    </source>
</evidence>
<proteinExistence type="inferred from homology"/>
<feature type="compositionally biased region" description="Polar residues" evidence="17">
    <location>
        <begin position="297"/>
        <end position="308"/>
    </location>
</feature>
<evidence type="ECO:0000256" key="14">
    <source>
        <dbReference type="ARBA" id="ARBA00044502"/>
    </source>
</evidence>
<feature type="compositionally biased region" description="Low complexity" evidence="17">
    <location>
        <begin position="272"/>
        <end position="295"/>
    </location>
</feature>
<keyword evidence="10 16" id="KW-1015">Disulfide bond</keyword>
<keyword evidence="6 16" id="KW-0136">Cellulose degradation</keyword>
<dbReference type="GO" id="GO:0005576">
    <property type="term" value="C:extracellular region"/>
    <property type="evidence" value="ECO:0007669"/>
    <property type="project" value="UniProtKB-SubCell"/>
</dbReference>
<dbReference type="SMART" id="SM00236">
    <property type="entry name" value="fCBD"/>
    <property type="match status" value="1"/>
</dbReference>
<keyword evidence="12 16" id="KW-0119">Carbohydrate metabolism</keyword>
<dbReference type="GO" id="GO:0046872">
    <property type="term" value="F:metal ion binding"/>
    <property type="evidence" value="ECO:0007669"/>
    <property type="project" value="UniProtKB-KW"/>
</dbReference>
<dbReference type="Pfam" id="PF03443">
    <property type="entry name" value="AA9"/>
    <property type="match status" value="1"/>
</dbReference>
<keyword evidence="21" id="KW-1185">Reference proteome</keyword>
<evidence type="ECO:0000256" key="4">
    <source>
        <dbReference type="ARBA" id="ARBA00022723"/>
    </source>
</evidence>
<dbReference type="SUPFAM" id="SSF57180">
    <property type="entry name" value="Cellulose-binding domain"/>
    <property type="match status" value="1"/>
</dbReference>
<dbReference type="PANTHER" id="PTHR33353:SF17">
    <property type="entry name" value="ENDO-BETA-1,4-GLUCANASE D"/>
    <property type="match status" value="1"/>
</dbReference>
<reference evidence="20" key="1">
    <citation type="submission" date="2021-07" db="EMBL/GenBank/DDBJ databases">
        <authorList>
            <person name="Durling M."/>
        </authorList>
    </citation>
    <scope>NUCLEOTIDE SEQUENCE</scope>
</reference>
<evidence type="ECO:0000256" key="1">
    <source>
        <dbReference type="ARBA" id="ARBA00001973"/>
    </source>
</evidence>
<dbReference type="InterPro" id="IPR049892">
    <property type="entry name" value="AA9"/>
</dbReference>
<dbReference type="InterPro" id="IPR035971">
    <property type="entry name" value="CBD_sf"/>
</dbReference>